<evidence type="ECO:0000313" key="3">
    <source>
        <dbReference type="Proteomes" id="UP000032234"/>
    </source>
</evidence>
<evidence type="ECO:0008006" key="4">
    <source>
        <dbReference type="Google" id="ProtNLM"/>
    </source>
</evidence>
<dbReference type="AlphaFoldDB" id="A0A0C5G7W2"/>
<dbReference type="STRING" id="477245.TU94_32385"/>
<organism evidence="2 3">
    <name type="scientific">Streptomyces cyaneogriseus subsp. noncyanogenus</name>
    <dbReference type="NCBI Taxonomy" id="477245"/>
    <lineage>
        <taxon>Bacteria</taxon>
        <taxon>Bacillati</taxon>
        <taxon>Actinomycetota</taxon>
        <taxon>Actinomycetes</taxon>
        <taxon>Kitasatosporales</taxon>
        <taxon>Streptomycetaceae</taxon>
        <taxon>Streptomyces</taxon>
    </lineage>
</organism>
<name>A0A0C5G7W2_9ACTN</name>
<feature type="signal peptide" evidence="1">
    <location>
        <begin position="1"/>
        <end position="20"/>
    </location>
</feature>
<dbReference type="Proteomes" id="UP000032234">
    <property type="component" value="Chromosome"/>
</dbReference>
<keyword evidence="1" id="KW-0732">Signal</keyword>
<proteinExistence type="predicted"/>
<dbReference type="EMBL" id="CP010849">
    <property type="protein sequence ID" value="AJP06018.1"/>
    <property type="molecule type" value="Genomic_DNA"/>
</dbReference>
<accession>A0A0C5G7W2</accession>
<reference evidence="2 3" key="1">
    <citation type="submission" date="2015-02" db="EMBL/GenBank/DDBJ databases">
        <title>Genome sequence of thermotolerant Streptomyces cyaneogriseus subsp. Noncyanogenus NMWT1, the producer of nematocidal antibiotics nemadectin.</title>
        <authorList>
            <person name="Wang H."/>
            <person name="Li C."/>
            <person name="Xiang W."/>
            <person name="Wang X."/>
        </authorList>
    </citation>
    <scope>NUCLEOTIDE SEQUENCE [LARGE SCALE GENOMIC DNA]</scope>
    <source>
        <strain evidence="2 3">NMWT 1</strain>
    </source>
</reference>
<keyword evidence="3" id="KW-1185">Reference proteome</keyword>
<gene>
    <name evidence="2" type="ORF">TU94_32385</name>
</gene>
<dbReference type="PATRIC" id="fig|477245.3.peg.6911"/>
<dbReference type="HOGENOM" id="CLU_034353_0_0_11"/>
<feature type="chain" id="PRO_5002177744" description="Secreted protein" evidence="1">
    <location>
        <begin position="21"/>
        <end position="419"/>
    </location>
</feature>
<protein>
    <recommendedName>
        <fullName evidence="4">Secreted protein</fullName>
    </recommendedName>
</protein>
<evidence type="ECO:0000313" key="2">
    <source>
        <dbReference type="EMBL" id="AJP06018.1"/>
    </source>
</evidence>
<dbReference type="OrthoDB" id="618894at2"/>
<evidence type="ECO:0000256" key="1">
    <source>
        <dbReference type="SAM" id="SignalP"/>
    </source>
</evidence>
<sequence length="419" mass="45245">MAVAFGVVVGGLLTAPAASAATPVAELDPSVVDDFQLKTTDDVWEGLKNDIALVESTGTVTKVTPLSVARSAQHRGSPDLCHPTRLDPRYVPDGFCWDRTDDTSSNYDEKEGGWVPQGLTASHDADPEGTVDGHHLYLAGWYHGTDGGQNEYARVSIVENDNTSVTYGHVLLVTPTAGGSFEATRDIHVDGMVWYGNRLFVANGAELQVYDMRHLWKVGKVSGNVGVDGGSSSALWHQWAMPMIGRYWTGDRGATSRECTPGSGTTVCLSSLSLDRTGTDTLVSGEYRRAAGGRIIRWPLNAGVALPTAKDGSEIGTAEAVRAYTTPVWSMQGVATDGERFYMSGQCPEGWNDVPADHNLAYSCIHHAKPGEAPHVLTMAPRMTQNLSWEPQWGRLWGLNERIDISNGDRVIFSIDVSP</sequence>
<dbReference type="KEGG" id="scw:TU94_32385"/>